<dbReference type="EMBL" id="FMWL01000002">
    <property type="protein sequence ID" value="SCZ77164.1"/>
    <property type="molecule type" value="Genomic_DNA"/>
</dbReference>
<comment type="subcellular location">
    <subcellularLocation>
        <location evidence="1 13">Cytoplasm</location>
    </subcellularLocation>
</comment>
<feature type="repeat" description="CXXCXGXG motif" evidence="13">
    <location>
        <begin position="207"/>
        <end position="214"/>
    </location>
</feature>
<dbReference type="Pfam" id="PF00226">
    <property type="entry name" value="DnaJ"/>
    <property type="match status" value="1"/>
</dbReference>
<evidence type="ECO:0000256" key="11">
    <source>
        <dbReference type="ARBA" id="ARBA00061004"/>
    </source>
</evidence>
<feature type="domain" description="CR-type" evidence="16">
    <location>
        <begin position="137"/>
        <end position="219"/>
    </location>
</feature>
<evidence type="ECO:0000256" key="10">
    <source>
        <dbReference type="ARBA" id="ARBA00023186"/>
    </source>
</evidence>
<keyword evidence="7 13" id="KW-0863">Zinc-finger</keyword>
<dbReference type="NCBIfam" id="NF008035">
    <property type="entry name" value="PRK10767.1"/>
    <property type="match status" value="1"/>
</dbReference>
<evidence type="ECO:0000256" key="6">
    <source>
        <dbReference type="ARBA" id="ARBA00022737"/>
    </source>
</evidence>
<feature type="binding site" evidence="13">
    <location>
        <position position="153"/>
    </location>
    <ligand>
        <name>Zn(2+)</name>
        <dbReference type="ChEBI" id="CHEBI:29105"/>
        <label>1</label>
    </ligand>
</feature>
<feature type="binding site" evidence="13">
    <location>
        <position position="193"/>
    </location>
    <ligand>
        <name>Zn(2+)</name>
        <dbReference type="ChEBI" id="CHEBI:29105"/>
        <label>2</label>
    </ligand>
</feature>
<dbReference type="OrthoDB" id="9779889at2"/>
<feature type="domain" description="J" evidence="15">
    <location>
        <begin position="5"/>
        <end position="70"/>
    </location>
</feature>
<keyword evidence="5 13" id="KW-0479">Metal-binding</keyword>
<feature type="binding site" evidence="13">
    <location>
        <position position="150"/>
    </location>
    <ligand>
        <name>Zn(2+)</name>
        <dbReference type="ChEBI" id="CHEBI:29105"/>
        <label>1</label>
    </ligand>
</feature>
<dbReference type="PROSITE" id="PS51188">
    <property type="entry name" value="ZF_CR"/>
    <property type="match status" value="1"/>
</dbReference>
<dbReference type="InterPro" id="IPR001305">
    <property type="entry name" value="HSP_DnaJ_Cys-rich_dom"/>
</dbReference>
<gene>
    <name evidence="13" type="primary">dnaJ</name>
    <name evidence="17" type="ORF">SAMN03080599_00609</name>
</gene>
<dbReference type="GO" id="GO:0008270">
    <property type="term" value="F:zinc ion binding"/>
    <property type="evidence" value="ECO:0007669"/>
    <property type="project" value="UniProtKB-UniRule"/>
</dbReference>
<dbReference type="CDD" id="cd10747">
    <property type="entry name" value="DnaJ_C"/>
    <property type="match status" value="1"/>
</dbReference>
<keyword evidence="9 13" id="KW-0346">Stress response</keyword>
<accession>A0A1G5RSU5</accession>
<dbReference type="STRING" id="1120920.SAMN03080599_00609"/>
<keyword evidence="3 13" id="KW-0963">Cytoplasm</keyword>
<dbReference type="PRINTS" id="PR00625">
    <property type="entry name" value="JDOMAIN"/>
</dbReference>
<dbReference type="Pfam" id="PF01556">
    <property type="entry name" value="DnaJ_C"/>
    <property type="match status" value="1"/>
</dbReference>
<evidence type="ECO:0000313" key="17">
    <source>
        <dbReference type="EMBL" id="SCZ77164.1"/>
    </source>
</evidence>
<evidence type="ECO:0000256" key="4">
    <source>
        <dbReference type="ARBA" id="ARBA00022705"/>
    </source>
</evidence>
<evidence type="ECO:0000256" key="8">
    <source>
        <dbReference type="ARBA" id="ARBA00022833"/>
    </source>
</evidence>
<dbReference type="GO" id="GO:0042026">
    <property type="term" value="P:protein refolding"/>
    <property type="evidence" value="ECO:0007669"/>
    <property type="project" value="TreeGrafter"/>
</dbReference>
<dbReference type="Gene3D" id="2.10.230.10">
    <property type="entry name" value="Heat shock protein DnaJ, cysteine-rich domain"/>
    <property type="match status" value="1"/>
</dbReference>
<name>A0A1G5RSU5_9FIRM</name>
<feature type="zinc finger region" description="CR-type" evidence="14">
    <location>
        <begin position="137"/>
        <end position="219"/>
    </location>
</feature>
<dbReference type="Proteomes" id="UP000199208">
    <property type="component" value="Unassembled WGS sequence"/>
</dbReference>
<dbReference type="InterPro" id="IPR002939">
    <property type="entry name" value="DnaJ_C"/>
</dbReference>
<keyword evidence="4 13" id="KW-0235">DNA replication</keyword>
<dbReference type="CDD" id="cd10719">
    <property type="entry name" value="DnaJ_zf"/>
    <property type="match status" value="1"/>
</dbReference>
<dbReference type="GO" id="GO:0005737">
    <property type="term" value="C:cytoplasm"/>
    <property type="evidence" value="ECO:0007669"/>
    <property type="project" value="UniProtKB-SubCell"/>
</dbReference>
<dbReference type="InterPro" id="IPR001623">
    <property type="entry name" value="DnaJ_domain"/>
</dbReference>
<comment type="function">
    <text evidence="13">Participates actively in the response to hyperosmotic and heat shock by preventing the aggregation of stress-denatured proteins and by disaggregating proteins, also in an autonomous, DnaK-independent fashion. Unfolded proteins bind initially to DnaJ; upon interaction with the DnaJ-bound protein, DnaK hydrolyzes its bound ATP, resulting in the formation of a stable complex. GrpE releases ADP from DnaK; ATP binding to DnaK triggers the release of the substrate protein, thus completing the reaction cycle. Several rounds of ATP-dependent interactions between DnaJ, DnaK and GrpE are required for fully efficient folding. Also involved, together with DnaK and GrpE, in the DNA replication of plasmids through activation of initiation proteins.</text>
</comment>
<dbReference type="PROSITE" id="PS00636">
    <property type="entry name" value="DNAJ_1"/>
    <property type="match status" value="1"/>
</dbReference>
<sequence length="386" mass="41867">MDKRDYYEVLGVARGASEDEIKKAFRKLAMKYHPDKNPDDKEAEAKFKEINEAYEVLSDTEKRNLYDQFGHAGVNQNSGGYGGAGGFGDFGGFEDILNEMFGGGFGGFRSSGRRSGPAKGADLRVDLTLTFVEAAFGVEKKIEFYRTEDCHTCGGTGAEEGSKVNTCSQCGGSGEVKYAQRSLFGETISVRPCQACGGTGKTIEKPCHTCKGKGKVKKKRTIDIKIPAGVSTGNQMTLRDEGDLGSKGGPRGDVYVVLKVLGHEIFKRDGNDIFCDIEISYAQAVLGDEVIVPTLDGKVSYKIPEGTPSGKTFRLKGKGVPVLNGYGRGDQYVRVIVKIPTKLSEKQKEALKAYSEAMGEKVGAEKPDQSKGEKKFFEKVKDAFNN</sequence>
<feature type="repeat" description="CXXCXGXG motif" evidence="13">
    <location>
        <begin position="167"/>
        <end position="174"/>
    </location>
</feature>
<dbReference type="FunFam" id="1.10.287.110:FF:000031">
    <property type="entry name" value="Molecular chaperone DnaJ"/>
    <property type="match status" value="1"/>
</dbReference>
<feature type="repeat" description="CXXCXGXG motif" evidence="13">
    <location>
        <begin position="193"/>
        <end position="200"/>
    </location>
</feature>
<comment type="domain">
    <text evidence="13">The J domain is necessary and sufficient to stimulate DnaK ATPase activity. Zinc center 1 plays an important role in the autonomous, DnaK-independent chaperone activity of DnaJ. Zinc center 2 is essential for interaction with DnaK and for DnaJ activity.</text>
</comment>
<evidence type="ECO:0000256" key="3">
    <source>
        <dbReference type="ARBA" id="ARBA00022490"/>
    </source>
</evidence>
<dbReference type="GO" id="GO:0051082">
    <property type="term" value="F:unfolded protein binding"/>
    <property type="evidence" value="ECO:0007669"/>
    <property type="project" value="UniProtKB-UniRule"/>
</dbReference>
<feature type="binding site" evidence="13">
    <location>
        <position position="207"/>
    </location>
    <ligand>
        <name>Zn(2+)</name>
        <dbReference type="ChEBI" id="CHEBI:29105"/>
        <label>1</label>
    </ligand>
</feature>
<comment type="subunit">
    <text evidence="2 13">Homodimer.</text>
</comment>
<feature type="binding site" evidence="13">
    <location>
        <position position="170"/>
    </location>
    <ligand>
        <name>Zn(2+)</name>
        <dbReference type="ChEBI" id="CHEBI:29105"/>
        <label>2</label>
    </ligand>
</feature>
<dbReference type="InterPro" id="IPR018253">
    <property type="entry name" value="DnaJ_domain_CS"/>
</dbReference>
<dbReference type="Gene3D" id="2.60.260.20">
    <property type="entry name" value="Urease metallochaperone UreE, N-terminal domain"/>
    <property type="match status" value="2"/>
</dbReference>
<evidence type="ECO:0000259" key="16">
    <source>
        <dbReference type="PROSITE" id="PS51188"/>
    </source>
</evidence>
<comment type="cofactor">
    <cofactor evidence="13">
        <name>Zn(2+)</name>
        <dbReference type="ChEBI" id="CHEBI:29105"/>
    </cofactor>
    <text evidence="13">Binds 2 Zn(2+) ions per monomer.</text>
</comment>
<organism evidence="17 18">
    <name type="scientific">Acidaminobacter hydrogenoformans DSM 2784</name>
    <dbReference type="NCBI Taxonomy" id="1120920"/>
    <lineage>
        <taxon>Bacteria</taxon>
        <taxon>Bacillati</taxon>
        <taxon>Bacillota</taxon>
        <taxon>Clostridia</taxon>
        <taxon>Peptostreptococcales</taxon>
        <taxon>Acidaminobacteraceae</taxon>
        <taxon>Acidaminobacter</taxon>
    </lineage>
</organism>
<dbReference type="PANTHER" id="PTHR43096:SF48">
    <property type="entry name" value="CHAPERONE PROTEIN DNAJ"/>
    <property type="match status" value="1"/>
</dbReference>
<dbReference type="InterPro" id="IPR008971">
    <property type="entry name" value="HSP40/DnaJ_pept-bd"/>
</dbReference>
<dbReference type="SUPFAM" id="SSF49493">
    <property type="entry name" value="HSP40/DnaJ peptide-binding domain"/>
    <property type="match status" value="2"/>
</dbReference>
<evidence type="ECO:0000313" key="18">
    <source>
        <dbReference type="Proteomes" id="UP000199208"/>
    </source>
</evidence>
<dbReference type="FunFam" id="2.60.260.20:FF:000004">
    <property type="entry name" value="Molecular chaperone DnaJ"/>
    <property type="match status" value="1"/>
</dbReference>
<dbReference type="Gene3D" id="1.10.287.110">
    <property type="entry name" value="DnaJ domain"/>
    <property type="match status" value="1"/>
</dbReference>
<proteinExistence type="inferred from homology"/>
<dbReference type="InterPro" id="IPR036410">
    <property type="entry name" value="HSP_DnaJ_Cys-rich_dom_sf"/>
</dbReference>
<evidence type="ECO:0000256" key="1">
    <source>
        <dbReference type="ARBA" id="ARBA00004496"/>
    </source>
</evidence>
<feature type="binding site" evidence="13">
    <location>
        <position position="210"/>
    </location>
    <ligand>
        <name>Zn(2+)</name>
        <dbReference type="ChEBI" id="CHEBI:29105"/>
        <label>1</label>
    </ligand>
</feature>
<dbReference type="SUPFAM" id="SSF57938">
    <property type="entry name" value="DnaJ/Hsp40 cysteine-rich domain"/>
    <property type="match status" value="1"/>
</dbReference>
<keyword evidence="18" id="KW-1185">Reference proteome</keyword>
<dbReference type="InterPro" id="IPR012724">
    <property type="entry name" value="DnaJ"/>
</dbReference>
<evidence type="ECO:0000256" key="7">
    <source>
        <dbReference type="ARBA" id="ARBA00022771"/>
    </source>
</evidence>
<keyword evidence="10 13" id="KW-0143">Chaperone</keyword>
<evidence type="ECO:0000256" key="13">
    <source>
        <dbReference type="HAMAP-Rule" id="MF_01152"/>
    </source>
</evidence>
<dbReference type="GO" id="GO:0009408">
    <property type="term" value="P:response to heat"/>
    <property type="evidence" value="ECO:0007669"/>
    <property type="project" value="InterPro"/>
</dbReference>
<protein>
    <recommendedName>
        <fullName evidence="12 13">Chaperone protein DnaJ</fullName>
    </recommendedName>
</protein>
<feature type="repeat" description="CXXCXGXG motif" evidence="13">
    <location>
        <begin position="150"/>
        <end position="157"/>
    </location>
</feature>
<evidence type="ECO:0000256" key="9">
    <source>
        <dbReference type="ARBA" id="ARBA00023016"/>
    </source>
</evidence>
<evidence type="ECO:0000256" key="12">
    <source>
        <dbReference type="ARBA" id="ARBA00067609"/>
    </source>
</evidence>
<dbReference type="HAMAP" id="MF_01152">
    <property type="entry name" value="DnaJ"/>
    <property type="match status" value="1"/>
</dbReference>
<dbReference type="AlphaFoldDB" id="A0A1G5RSU5"/>
<dbReference type="GO" id="GO:0005524">
    <property type="term" value="F:ATP binding"/>
    <property type="evidence" value="ECO:0007669"/>
    <property type="project" value="InterPro"/>
</dbReference>
<dbReference type="Pfam" id="PF00684">
    <property type="entry name" value="DnaJ_CXXCXGXG"/>
    <property type="match status" value="1"/>
</dbReference>
<dbReference type="NCBIfam" id="TIGR02349">
    <property type="entry name" value="DnaJ_bact"/>
    <property type="match status" value="1"/>
</dbReference>
<dbReference type="SUPFAM" id="SSF46565">
    <property type="entry name" value="Chaperone J-domain"/>
    <property type="match status" value="1"/>
</dbReference>
<dbReference type="GO" id="GO:0006260">
    <property type="term" value="P:DNA replication"/>
    <property type="evidence" value="ECO:0007669"/>
    <property type="project" value="UniProtKB-KW"/>
</dbReference>
<dbReference type="CDD" id="cd06257">
    <property type="entry name" value="DnaJ"/>
    <property type="match status" value="1"/>
</dbReference>
<dbReference type="FunFam" id="2.10.230.10:FF:000002">
    <property type="entry name" value="Molecular chaperone DnaJ"/>
    <property type="match status" value="1"/>
</dbReference>
<dbReference type="GO" id="GO:0031072">
    <property type="term" value="F:heat shock protein binding"/>
    <property type="evidence" value="ECO:0007669"/>
    <property type="project" value="InterPro"/>
</dbReference>
<evidence type="ECO:0000256" key="2">
    <source>
        <dbReference type="ARBA" id="ARBA00011738"/>
    </source>
</evidence>
<evidence type="ECO:0000259" key="15">
    <source>
        <dbReference type="PROSITE" id="PS50076"/>
    </source>
</evidence>
<comment type="similarity">
    <text evidence="11 13">Belongs to the DnaJ family.</text>
</comment>
<evidence type="ECO:0000256" key="5">
    <source>
        <dbReference type="ARBA" id="ARBA00022723"/>
    </source>
</evidence>
<reference evidence="17 18" key="1">
    <citation type="submission" date="2016-10" db="EMBL/GenBank/DDBJ databases">
        <authorList>
            <person name="de Groot N.N."/>
        </authorList>
    </citation>
    <scope>NUCLEOTIDE SEQUENCE [LARGE SCALE GENOMIC DNA]</scope>
    <source>
        <strain evidence="17 18">DSM 2784</strain>
    </source>
</reference>
<dbReference type="InterPro" id="IPR036869">
    <property type="entry name" value="J_dom_sf"/>
</dbReference>
<feature type="binding site" evidence="13">
    <location>
        <position position="196"/>
    </location>
    <ligand>
        <name>Zn(2+)</name>
        <dbReference type="ChEBI" id="CHEBI:29105"/>
        <label>2</label>
    </ligand>
</feature>
<feature type="binding site" evidence="13">
    <location>
        <position position="167"/>
    </location>
    <ligand>
        <name>Zn(2+)</name>
        <dbReference type="ChEBI" id="CHEBI:29105"/>
        <label>2</label>
    </ligand>
</feature>
<keyword evidence="6 13" id="KW-0677">Repeat</keyword>
<keyword evidence="8 13" id="KW-0862">Zinc</keyword>
<dbReference type="PANTHER" id="PTHR43096">
    <property type="entry name" value="DNAJ HOMOLOG 1, MITOCHONDRIAL-RELATED"/>
    <property type="match status" value="1"/>
</dbReference>
<dbReference type="SMART" id="SM00271">
    <property type="entry name" value="DnaJ"/>
    <property type="match status" value="1"/>
</dbReference>
<evidence type="ECO:0000256" key="14">
    <source>
        <dbReference type="PROSITE-ProRule" id="PRU00546"/>
    </source>
</evidence>
<dbReference type="PROSITE" id="PS50076">
    <property type="entry name" value="DNAJ_2"/>
    <property type="match status" value="1"/>
</dbReference>